<name>A0A099KH06_COLPS</name>
<organism evidence="1 2">
    <name type="scientific">Colwellia psychrerythraea</name>
    <name type="common">Vibrio psychroerythus</name>
    <dbReference type="NCBI Taxonomy" id="28229"/>
    <lineage>
        <taxon>Bacteria</taxon>
        <taxon>Pseudomonadati</taxon>
        <taxon>Pseudomonadota</taxon>
        <taxon>Gammaproteobacteria</taxon>
        <taxon>Alteromonadales</taxon>
        <taxon>Colwelliaceae</taxon>
        <taxon>Colwellia</taxon>
    </lineage>
</organism>
<dbReference type="EMBL" id="JQED01000042">
    <property type="protein sequence ID" value="KGJ88918.1"/>
    <property type="molecule type" value="Genomic_DNA"/>
</dbReference>
<dbReference type="Gene3D" id="3.40.50.300">
    <property type="entry name" value="P-loop containing nucleotide triphosphate hydrolases"/>
    <property type="match status" value="1"/>
</dbReference>
<protein>
    <recommendedName>
        <fullName evidence="3">Shikimate kinase</fullName>
    </recommendedName>
</protein>
<proteinExistence type="predicted"/>
<dbReference type="Proteomes" id="UP000029843">
    <property type="component" value="Unassembled WGS sequence"/>
</dbReference>
<evidence type="ECO:0000313" key="2">
    <source>
        <dbReference type="Proteomes" id="UP000029843"/>
    </source>
</evidence>
<dbReference type="AlphaFoldDB" id="A0A099KH06"/>
<sequence length="160" mass="18408">MMRKVLVFGNSASGKSTLAKHLAMSEQLAHLDLDLLAWQATNPPTRAPIAESAKTIESFMLKHDSWVIEGCYSDLLKVAEQKSTEIIYMNLPVENCIINAKNRPWESHKYTSKMEQDANLVMLLQWISQYEIRDDNFSKIAHLEFYHRYTGEKKMLTTNA</sequence>
<dbReference type="SUPFAM" id="SSF52540">
    <property type="entry name" value="P-loop containing nucleoside triphosphate hydrolases"/>
    <property type="match status" value="1"/>
</dbReference>
<accession>A0A099KH06</accession>
<comment type="caution">
    <text evidence="1">The sequence shown here is derived from an EMBL/GenBank/DDBJ whole genome shotgun (WGS) entry which is preliminary data.</text>
</comment>
<reference evidence="1 2" key="1">
    <citation type="submission" date="2014-08" db="EMBL/GenBank/DDBJ databases">
        <title>Genomic and Phenotypic Diversity of Colwellia psychrerythraea strains from Disparate Marine Basins.</title>
        <authorList>
            <person name="Techtmann S.M."/>
            <person name="Stelling S.C."/>
            <person name="Utturkar S.M."/>
            <person name="Alshibli N."/>
            <person name="Harris A."/>
            <person name="Brown S.D."/>
            <person name="Hazen T.C."/>
        </authorList>
    </citation>
    <scope>NUCLEOTIDE SEQUENCE [LARGE SCALE GENOMIC DNA]</scope>
    <source>
        <strain evidence="1 2">ND2E</strain>
    </source>
</reference>
<dbReference type="PANTHER" id="PTHR37816:SF2">
    <property type="entry name" value="DNA TOPOLOGY MODULATION PROTEIN FLAR-RELATED PROTEIN"/>
    <property type="match status" value="1"/>
</dbReference>
<gene>
    <name evidence="1" type="ORF">ND2E_0211</name>
</gene>
<dbReference type="PATRIC" id="fig|28229.4.peg.3151"/>
<dbReference type="PANTHER" id="PTHR37816">
    <property type="entry name" value="YALI0E33011P"/>
    <property type="match status" value="1"/>
</dbReference>
<evidence type="ECO:0008006" key="3">
    <source>
        <dbReference type="Google" id="ProtNLM"/>
    </source>
</evidence>
<dbReference type="InterPro" id="IPR027417">
    <property type="entry name" value="P-loop_NTPase"/>
</dbReference>
<evidence type="ECO:0000313" key="1">
    <source>
        <dbReference type="EMBL" id="KGJ88918.1"/>
    </source>
</evidence>
<dbReference type="InterPro" id="IPR052922">
    <property type="entry name" value="Cytidylate_Kinase-2"/>
</dbReference>